<proteinExistence type="predicted"/>
<dbReference type="SUPFAM" id="SSF141868">
    <property type="entry name" value="EAL domain-like"/>
    <property type="match status" value="1"/>
</dbReference>
<dbReference type="InterPro" id="IPR000160">
    <property type="entry name" value="GGDEF_dom"/>
</dbReference>
<dbReference type="Gene3D" id="3.30.450.20">
    <property type="entry name" value="PAS domain"/>
    <property type="match status" value="1"/>
</dbReference>
<protein>
    <submittedName>
        <fullName evidence="4">Phytochrome-like protein cph2</fullName>
    </submittedName>
</protein>
<accession>A0A6N2XC33</accession>
<dbReference type="GO" id="GO:0071111">
    <property type="term" value="F:cyclic-guanylate-specific phosphodiesterase activity"/>
    <property type="evidence" value="ECO:0007669"/>
    <property type="project" value="InterPro"/>
</dbReference>
<dbReference type="SUPFAM" id="SSF55073">
    <property type="entry name" value="Nucleotide cyclase"/>
    <property type="match status" value="1"/>
</dbReference>
<feature type="transmembrane region" description="Helical" evidence="1">
    <location>
        <begin position="15"/>
        <end position="37"/>
    </location>
</feature>
<dbReference type="InterPro" id="IPR001633">
    <property type="entry name" value="EAL_dom"/>
</dbReference>
<dbReference type="CDD" id="cd01948">
    <property type="entry name" value="EAL"/>
    <property type="match status" value="1"/>
</dbReference>
<organism evidence="4">
    <name type="scientific">Enterocloster bolteae</name>
    <dbReference type="NCBI Taxonomy" id="208479"/>
    <lineage>
        <taxon>Bacteria</taxon>
        <taxon>Bacillati</taxon>
        <taxon>Bacillota</taxon>
        <taxon>Clostridia</taxon>
        <taxon>Lachnospirales</taxon>
        <taxon>Lachnospiraceae</taxon>
        <taxon>Enterocloster</taxon>
    </lineage>
</organism>
<dbReference type="NCBIfam" id="TIGR00254">
    <property type="entry name" value="GGDEF"/>
    <property type="match status" value="1"/>
</dbReference>
<dbReference type="PANTHER" id="PTHR33121">
    <property type="entry name" value="CYCLIC DI-GMP PHOSPHODIESTERASE PDEF"/>
    <property type="match status" value="1"/>
</dbReference>
<dbReference type="PANTHER" id="PTHR33121:SF70">
    <property type="entry name" value="SIGNALING PROTEIN YKOW"/>
    <property type="match status" value="1"/>
</dbReference>
<evidence type="ECO:0000259" key="3">
    <source>
        <dbReference type="PROSITE" id="PS50887"/>
    </source>
</evidence>
<feature type="transmembrane region" description="Helical" evidence="1">
    <location>
        <begin position="280"/>
        <end position="298"/>
    </location>
</feature>
<keyword evidence="1" id="KW-0812">Transmembrane</keyword>
<dbReference type="InterPro" id="IPR050706">
    <property type="entry name" value="Cyclic-di-GMP_PDE-like"/>
</dbReference>
<dbReference type="SMART" id="SM00267">
    <property type="entry name" value="GGDEF"/>
    <property type="match status" value="1"/>
</dbReference>
<dbReference type="AlphaFoldDB" id="A0A6N2XC33"/>
<dbReference type="InterPro" id="IPR043128">
    <property type="entry name" value="Rev_trsase/Diguanyl_cyclase"/>
</dbReference>
<dbReference type="Pfam" id="PF00563">
    <property type="entry name" value="EAL"/>
    <property type="match status" value="1"/>
</dbReference>
<reference evidence="4" key="1">
    <citation type="submission" date="2019-11" db="EMBL/GenBank/DDBJ databases">
        <authorList>
            <person name="Feng L."/>
        </authorList>
    </citation>
    <scope>NUCLEOTIDE SEQUENCE</scope>
    <source>
        <strain evidence="4">CbolteaeLFYP116</strain>
    </source>
</reference>
<keyword evidence="1" id="KW-0472">Membrane</keyword>
<dbReference type="RefSeq" id="WP_002575489.1">
    <property type="nucleotide sequence ID" value="NZ_CACRTF010000017.1"/>
</dbReference>
<feature type="domain" description="EAL" evidence="2">
    <location>
        <begin position="490"/>
        <end position="745"/>
    </location>
</feature>
<keyword evidence="1" id="KW-1133">Transmembrane helix</keyword>
<dbReference type="EMBL" id="CACRTF010000017">
    <property type="protein sequence ID" value="VYT51854.1"/>
    <property type="molecule type" value="Genomic_DNA"/>
</dbReference>
<evidence type="ECO:0000259" key="2">
    <source>
        <dbReference type="PROSITE" id="PS50883"/>
    </source>
</evidence>
<dbReference type="Pfam" id="PF00990">
    <property type="entry name" value="GGDEF"/>
    <property type="match status" value="1"/>
</dbReference>
<dbReference type="InterPro" id="IPR035919">
    <property type="entry name" value="EAL_sf"/>
</dbReference>
<name>A0A6N2XC33_9FIRM</name>
<dbReference type="PROSITE" id="PS50887">
    <property type="entry name" value="GGDEF"/>
    <property type="match status" value="1"/>
</dbReference>
<feature type="domain" description="GGDEF" evidence="3">
    <location>
        <begin position="349"/>
        <end position="481"/>
    </location>
</feature>
<dbReference type="PROSITE" id="PS50883">
    <property type="entry name" value="EAL"/>
    <property type="match status" value="1"/>
</dbReference>
<dbReference type="GeneID" id="23113348"/>
<dbReference type="Gene3D" id="3.20.20.450">
    <property type="entry name" value="EAL domain"/>
    <property type="match status" value="1"/>
</dbReference>
<gene>
    <name evidence="4" type="primary">cph2_11</name>
    <name evidence="4" type="ORF">CBLFYP116_04807</name>
</gene>
<evidence type="ECO:0000313" key="4">
    <source>
        <dbReference type="EMBL" id="VYT51854.1"/>
    </source>
</evidence>
<dbReference type="SMART" id="SM00052">
    <property type="entry name" value="EAL"/>
    <property type="match status" value="1"/>
</dbReference>
<dbReference type="InterPro" id="IPR029787">
    <property type="entry name" value="Nucleotide_cyclase"/>
</dbReference>
<sequence length="752" mass="85038">MTTADGRGKSRRDTLLPIILCLCFIGSSIIFLVQMILKSQKENVAYLYDAANQTRTSILKQIEGDWQTLEGLAVSLRELVILDENQILTILNDINEENAFIRMGYADINGNARMVDMEGNVEEVNLKGMDFFERALQGEKSISNTFADQQDASGYINYFGVRINDGNGNARGVLCAVHSAVVLREIIDAPVLKGAGYSNILDANGNYVLKTIKTFEGDILPDNKEKIAEVIRDTGRGDFILTDRQGVRQMLVILPIIEGQWYQASMVPVDVLRSSYIQTAWGIMIIIVVACSLFIWLMSRQRKMAVNNQKMLMELAYSDSLTGLRNFAGFKREVEIFLNRPEISRSELTSYVLWYGDLRNFKLINDVLGYEEGDRLLRLVAEFLRTVEGPDCICCRIAADNFAGITRCEDTQVLDSGLCQLKEYMRNSGMDEQPFTEIPVGVYRFRAGDGKQSLDVLVNYANMAHKIAKERPGSSYVFYDDSIRRRMLEDTALESEAEAAMEDDEFKLYMQPKIDIQNGNQITGAEVLARWLSPSRGLILPGNFIPLFEKSELIVKLDRYMFEHACRWYRSHLEQGGRPVSLAVNVSKAGLFQNDFVDYYTDIKDKYSIPDRVMELEFTESILAADTELFAELVVNLNARGFICSLDDFGSGYSSLNLLKNLPIDVLKLDILFFQKSRDIRRERIVVSNVINMAKELDIKTIAEGVEDMDTVEFLRKAGCNVIQGYVFAKPMPQEDFEHLLTDNQDGSFGGC</sequence>
<evidence type="ECO:0000256" key="1">
    <source>
        <dbReference type="SAM" id="Phobius"/>
    </source>
</evidence>
<dbReference type="Gene3D" id="3.30.70.270">
    <property type="match status" value="1"/>
</dbReference>